<accession>A0ABZ2C0J5</accession>
<evidence type="ECO:0000313" key="2">
    <source>
        <dbReference type="EMBL" id="WVX51606.1"/>
    </source>
</evidence>
<dbReference type="RefSeq" id="WP_187430185.1">
    <property type="nucleotide sequence ID" value="NZ_CP143425.1"/>
</dbReference>
<dbReference type="InterPro" id="IPR029058">
    <property type="entry name" value="AB_hydrolase_fold"/>
</dbReference>
<dbReference type="EC" id="3.1.1.5" evidence="2"/>
<keyword evidence="3" id="KW-1185">Reference proteome</keyword>
<reference evidence="2 3" key="1">
    <citation type="submission" date="2015-07" db="EMBL/GenBank/DDBJ databases">
        <authorList>
            <person name="Voget S."/>
            <person name="Dogs M."/>
            <person name="Brinkhoff T.H."/>
            <person name="Daniel R."/>
        </authorList>
    </citation>
    <scope>NUCLEOTIDE SEQUENCE [LARGE SCALE GENOMIC DNA]</scope>
    <source>
        <strain evidence="2 3">B14</strain>
        <plasmid evidence="2 3">pROLI83</plasmid>
    </source>
</reference>
<dbReference type="GO" id="GO:0004622">
    <property type="term" value="F:phosphatidylcholine lysophospholipase activity"/>
    <property type="evidence" value="ECO:0007669"/>
    <property type="project" value="UniProtKB-EC"/>
</dbReference>
<geneLocation type="plasmid" evidence="2 3">
    <name>pROLI83</name>
</geneLocation>
<dbReference type="InterPro" id="IPR022742">
    <property type="entry name" value="Hydrolase_4"/>
</dbReference>
<dbReference type="Gene3D" id="3.40.50.1820">
    <property type="entry name" value="alpha/beta hydrolase"/>
    <property type="match status" value="1"/>
</dbReference>
<dbReference type="InterPro" id="IPR051044">
    <property type="entry name" value="MAG_DAG_Lipase"/>
</dbReference>
<feature type="domain" description="Serine aminopeptidase S33" evidence="1">
    <location>
        <begin position="40"/>
        <end position="292"/>
    </location>
</feature>
<dbReference type="SUPFAM" id="SSF53474">
    <property type="entry name" value="alpha/beta-Hydrolases"/>
    <property type="match status" value="1"/>
</dbReference>
<evidence type="ECO:0000259" key="1">
    <source>
        <dbReference type="Pfam" id="PF12146"/>
    </source>
</evidence>
<dbReference type="PANTHER" id="PTHR11614">
    <property type="entry name" value="PHOSPHOLIPASE-RELATED"/>
    <property type="match status" value="1"/>
</dbReference>
<dbReference type="Proteomes" id="UP001318682">
    <property type="component" value="Plasmid pROLI83"/>
</dbReference>
<name>A0ABZ2C0J5_9RHOB</name>
<keyword evidence="2" id="KW-0378">Hydrolase</keyword>
<keyword evidence="2" id="KW-0614">Plasmid</keyword>
<sequence length="317" mass="35043">MEQAKFYSDIAEGPASGNAYWIETDDGVRLRVGAYQSEVKAKGTILLMLGRFGYVERYGRVAKTFAENGFSTAIIDWRSQGLSDRMASDPQAGHIESFSDYQKDVAALLKAAEELELPKPYFLVGVSMGACIGFRAMLDGLPVAASAFISPMFGIKMSTIQRIAAWPLSWAFQKLGIGQNYVPGESGEIYILETPFENNNLTHNNAMYEYWVKQAQAAPELQIGGPTMSWLYEALAECRRLSTVPSPNIPCITFCGELDQLVDNASIKRRVAKWPNAEFSMIRNAKHDVLTEIPEVGGDVMTQIFDFFAKASAEAMP</sequence>
<evidence type="ECO:0000313" key="3">
    <source>
        <dbReference type="Proteomes" id="UP001318682"/>
    </source>
</evidence>
<protein>
    <submittedName>
        <fullName evidence="2">Lysophospholipase L2</fullName>
        <ecNumber evidence="2">3.1.1.5</ecNumber>
    </submittedName>
</protein>
<proteinExistence type="predicted"/>
<reference evidence="2 3" key="2">
    <citation type="submission" date="2024-01" db="EMBL/GenBank/DDBJ databases">
        <title>Roseobacter fucihabitans sp. nov., isolated from the brown alga Fucus spiralis.</title>
        <authorList>
            <person name="Hahnke S."/>
            <person name="Berger M."/>
            <person name="Schlingloff A."/>
            <person name="Athale I."/>
            <person name="Neumann-Schaal M."/>
            <person name="Adenaya A."/>
            <person name="Poehlein A."/>
            <person name="Daniel R."/>
            <person name="Pertersen J."/>
            <person name="Brinkhoff T."/>
        </authorList>
    </citation>
    <scope>NUCLEOTIDE SEQUENCE [LARGE SCALE GENOMIC DNA]</scope>
    <source>
        <strain evidence="2 3">B14</strain>
        <plasmid evidence="2 3">pROLI83</plasmid>
    </source>
</reference>
<dbReference type="EMBL" id="CP143425">
    <property type="protein sequence ID" value="WVX51606.1"/>
    <property type="molecule type" value="Genomic_DNA"/>
</dbReference>
<organism evidence="2 3">
    <name type="scientific">Roseobacter fucihabitans</name>
    <dbReference type="NCBI Taxonomy" id="1537242"/>
    <lineage>
        <taxon>Bacteria</taxon>
        <taxon>Pseudomonadati</taxon>
        <taxon>Pseudomonadota</taxon>
        <taxon>Alphaproteobacteria</taxon>
        <taxon>Rhodobacterales</taxon>
        <taxon>Roseobacteraceae</taxon>
        <taxon>Roseobacter</taxon>
    </lineage>
</organism>
<dbReference type="Pfam" id="PF12146">
    <property type="entry name" value="Hydrolase_4"/>
    <property type="match status" value="1"/>
</dbReference>
<gene>
    <name evidence="2" type="primary">pldB_2</name>
    <name evidence="2" type="ORF">ROLI_047080</name>
</gene>